<feature type="region of interest" description="Disordered" evidence="11">
    <location>
        <begin position="219"/>
        <end position="392"/>
    </location>
</feature>
<dbReference type="InterPro" id="IPR016024">
    <property type="entry name" value="ARM-type_fold"/>
</dbReference>
<dbReference type="InterPro" id="IPR035897">
    <property type="entry name" value="Toll_tir_struct_dom_sf"/>
</dbReference>
<evidence type="ECO:0000256" key="8">
    <source>
        <dbReference type="ARBA" id="ARBA00022859"/>
    </source>
</evidence>
<feature type="compositionally biased region" description="Low complexity" evidence="11">
    <location>
        <begin position="1149"/>
        <end position="1181"/>
    </location>
</feature>
<keyword evidence="7" id="KW-0378">Hydrolase</keyword>
<dbReference type="Pfam" id="PF13676">
    <property type="entry name" value="TIR_2"/>
    <property type="match status" value="1"/>
</dbReference>
<feature type="compositionally biased region" description="Low complexity" evidence="11">
    <location>
        <begin position="413"/>
        <end position="435"/>
    </location>
</feature>
<evidence type="ECO:0000256" key="3">
    <source>
        <dbReference type="ARBA" id="ARBA00011982"/>
    </source>
</evidence>
<feature type="region of interest" description="Disordered" evidence="11">
    <location>
        <begin position="413"/>
        <end position="458"/>
    </location>
</feature>
<evidence type="ECO:0000256" key="7">
    <source>
        <dbReference type="ARBA" id="ARBA00022801"/>
    </source>
</evidence>
<feature type="compositionally biased region" description="Polar residues" evidence="11">
    <location>
        <begin position="1134"/>
        <end position="1144"/>
    </location>
</feature>
<dbReference type="Pfam" id="PF00536">
    <property type="entry name" value="SAM_1"/>
    <property type="match status" value="1"/>
</dbReference>
<keyword evidence="4" id="KW-0963">Cytoplasm</keyword>
<dbReference type="GO" id="GO:0061809">
    <property type="term" value="F:NAD+ nucleosidase activity, cyclic ADP-ribose generating"/>
    <property type="evidence" value="ECO:0007669"/>
    <property type="project" value="UniProtKB-EC"/>
</dbReference>
<comment type="catalytic activity">
    <reaction evidence="10">
        <text>NAD(+) + H2O = ADP-D-ribose + nicotinamide + H(+)</text>
        <dbReference type="Rhea" id="RHEA:16301"/>
        <dbReference type="ChEBI" id="CHEBI:15377"/>
        <dbReference type="ChEBI" id="CHEBI:15378"/>
        <dbReference type="ChEBI" id="CHEBI:17154"/>
        <dbReference type="ChEBI" id="CHEBI:57540"/>
        <dbReference type="ChEBI" id="CHEBI:57967"/>
        <dbReference type="EC" id="3.2.2.6"/>
    </reaction>
    <physiologicalReaction direction="left-to-right" evidence="10">
        <dbReference type="Rhea" id="RHEA:16302"/>
    </physiologicalReaction>
</comment>
<feature type="domain" description="TIR" evidence="12">
    <location>
        <begin position="980"/>
        <end position="1123"/>
    </location>
</feature>
<feature type="compositionally biased region" description="Low complexity" evidence="11">
    <location>
        <begin position="313"/>
        <end position="361"/>
    </location>
</feature>
<dbReference type="SUPFAM" id="SSF47769">
    <property type="entry name" value="SAM/Pointed domain"/>
    <property type="match status" value="2"/>
</dbReference>
<reference evidence="14 15" key="1">
    <citation type="journal article" date="2021" name="Elife">
        <title>Chloroplast acquisition without the gene transfer in kleptoplastic sea slugs, Plakobranchus ocellatus.</title>
        <authorList>
            <person name="Maeda T."/>
            <person name="Takahashi S."/>
            <person name="Yoshida T."/>
            <person name="Shimamura S."/>
            <person name="Takaki Y."/>
            <person name="Nagai Y."/>
            <person name="Toyoda A."/>
            <person name="Suzuki Y."/>
            <person name="Arimoto A."/>
            <person name="Ishii H."/>
            <person name="Satoh N."/>
            <person name="Nishiyama T."/>
            <person name="Hasebe M."/>
            <person name="Maruyama T."/>
            <person name="Minagawa J."/>
            <person name="Obokata J."/>
            <person name="Shigenobu S."/>
        </authorList>
    </citation>
    <scope>NUCLEOTIDE SEQUENCE [LARGE SCALE GENOMIC DNA]</scope>
</reference>
<dbReference type="GO" id="GO:0005737">
    <property type="term" value="C:cytoplasm"/>
    <property type="evidence" value="ECO:0007669"/>
    <property type="project" value="UniProtKB-SubCell"/>
</dbReference>
<dbReference type="Gene3D" id="3.40.50.10140">
    <property type="entry name" value="Toll/interleukin-1 receptor homology (TIR) domain"/>
    <property type="match status" value="1"/>
</dbReference>
<evidence type="ECO:0000256" key="2">
    <source>
        <dbReference type="ARBA" id="ARBA00008291"/>
    </source>
</evidence>
<dbReference type="EMBL" id="BLXT01003974">
    <property type="protein sequence ID" value="GFO08649.1"/>
    <property type="molecule type" value="Genomic_DNA"/>
</dbReference>
<feature type="compositionally biased region" description="Basic and acidic residues" evidence="11">
    <location>
        <begin position="260"/>
        <end position="283"/>
    </location>
</feature>
<feature type="compositionally biased region" description="Basic and acidic residues" evidence="11">
    <location>
        <begin position="32"/>
        <end position="42"/>
    </location>
</feature>
<proteinExistence type="inferred from homology"/>
<evidence type="ECO:0000256" key="9">
    <source>
        <dbReference type="ARBA" id="ARBA00023027"/>
    </source>
</evidence>
<comment type="similarity">
    <text evidence="2">Belongs to the SARM1 family.</text>
</comment>
<feature type="region of interest" description="Disordered" evidence="11">
    <location>
        <begin position="1122"/>
        <end position="1228"/>
    </location>
</feature>
<feature type="compositionally biased region" description="Polar residues" evidence="11">
    <location>
        <begin position="219"/>
        <end position="258"/>
    </location>
</feature>
<feature type="domain" description="SAM" evidence="13">
    <location>
        <begin position="818"/>
        <end position="882"/>
    </location>
</feature>
<comment type="subcellular location">
    <subcellularLocation>
        <location evidence="1">Cytoplasm</location>
    </subcellularLocation>
</comment>
<gene>
    <name evidence="14" type="ORF">PoB_003515400</name>
</gene>
<dbReference type="InterPro" id="IPR039184">
    <property type="entry name" value="SARM1"/>
</dbReference>
<keyword evidence="5" id="KW-0399">Innate immunity</keyword>
<dbReference type="Proteomes" id="UP000735302">
    <property type="component" value="Unassembled WGS sequence"/>
</dbReference>
<dbReference type="SUPFAM" id="SSF52200">
    <property type="entry name" value="Toll/Interleukin receptor TIR domain"/>
    <property type="match status" value="1"/>
</dbReference>
<dbReference type="InterPro" id="IPR013761">
    <property type="entry name" value="SAM/pointed_sf"/>
</dbReference>
<dbReference type="GO" id="GO:0030425">
    <property type="term" value="C:dendrite"/>
    <property type="evidence" value="ECO:0007669"/>
    <property type="project" value="TreeGrafter"/>
</dbReference>
<evidence type="ECO:0000313" key="15">
    <source>
        <dbReference type="Proteomes" id="UP000735302"/>
    </source>
</evidence>
<evidence type="ECO:0000256" key="10">
    <source>
        <dbReference type="ARBA" id="ARBA00047304"/>
    </source>
</evidence>
<dbReference type="SMART" id="SM00255">
    <property type="entry name" value="TIR"/>
    <property type="match status" value="1"/>
</dbReference>
<keyword evidence="8" id="KW-0391">Immunity</keyword>
<evidence type="ECO:0000256" key="6">
    <source>
        <dbReference type="ARBA" id="ARBA00022737"/>
    </source>
</evidence>
<dbReference type="FunFam" id="1.10.150.50:FF:000043">
    <property type="entry name" value="Sterile alpha and TIR motif-containing 1"/>
    <property type="match status" value="1"/>
</dbReference>
<feature type="domain" description="SAM" evidence="13">
    <location>
        <begin position="896"/>
        <end position="955"/>
    </location>
</feature>
<evidence type="ECO:0000256" key="4">
    <source>
        <dbReference type="ARBA" id="ARBA00022490"/>
    </source>
</evidence>
<dbReference type="EC" id="3.2.2.6" evidence="3"/>
<dbReference type="Pfam" id="PF07647">
    <property type="entry name" value="SAM_2"/>
    <property type="match status" value="1"/>
</dbReference>
<feature type="compositionally biased region" description="Polar residues" evidence="11">
    <location>
        <begin position="65"/>
        <end position="75"/>
    </location>
</feature>
<dbReference type="PANTHER" id="PTHR22998:SF1">
    <property type="entry name" value="NAD(+) HYDROLASE SARM1"/>
    <property type="match status" value="1"/>
</dbReference>
<accession>A0AAV4AQQ1</accession>
<evidence type="ECO:0000259" key="13">
    <source>
        <dbReference type="PROSITE" id="PS50105"/>
    </source>
</evidence>
<feature type="region of interest" description="Disordered" evidence="11">
    <location>
        <begin position="549"/>
        <end position="591"/>
    </location>
</feature>
<feature type="region of interest" description="Disordered" evidence="11">
    <location>
        <begin position="1"/>
        <end position="93"/>
    </location>
</feature>
<feature type="compositionally biased region" description="Basic and acidic residues" evidence="11">
    <location>
        <begin position="1"/>
        <end position="23"/>
    </location>
</feature>
<dbReference type="GO" id="GO:0003953">
    <property type="term" value="F:NAD+ nucleosidase activity"/>
    <property type="evidence" value="ECO:0007669"/>
    <property type="project" value="InterPro"/>
</dbReference>
<keyword evidence="9" id="KW-0520">NAD</keyword>
<sequence length="1228" mass="133059">MDSERSRRCHDQTSDSGSRDIGDKSTALTHEAGVRHESHVEKSPPTSGLAPPPAGPAPREKDVTVDSSPLLSDSPNVFEGGTGKAKSIASPSDNLGKALGTDVSESLVLQTSEASQVAVESKFCTSPLLRAAVEPVPDSGSFVLSSHTDLWSSSTLLESEPVTAFISPGVSLMTTGQNQTEDSIIASDQDKQLSVEGLLVHPTSSSTANILTTTRFTNSTAVSEPSNQPSDLETGHTSSSCLNSQCGVGEPRNQSAELSSHIKTDSAQAKDPESEEKGPREKLTLSLMADSEGGPASAASEDGVDPVRKSTTASAFSQSVSSSSSSSSAASSSSSSSSSSASRTGAKVTVKTTTMTSSEENSTVRRRSLDLGKSTSAKGEVSTRRRHNTDMDEMVEDLMRAVEDGENLLLDESMSSLSSPNSSSSESSPSQTSMQRIASASSLRKTAATDPYKALERSQSDASLMRDLVFLDSEEVHLTAAESSSGQNISECNRVYLDLSRAEAFERVELGEATSSMMRTSSGRHLETIPQDEELKTEDLSYMYTASRSFSQDSNPSSVEDLSCSKTKMKESGTRTKTGSGQGTQDGSNCISSKSNLRSSFQIYSHSLKQKLRQLQMGSVPEQVNALTELNVLMEQAWSMPVYGTPPVTRGVTSQREYPFVPEWLFPLAFVEDDSVRYYALLAIGVLVSNKEIESAVMSSGTLALVLPFVDTHDPAEFAQRDMSHRHGRSPGWLKRLIPVLSSRREEAQALAAFHFVMEAGIKSEQGRIEMLYDIGAVEPLKWLASTPNRVASRLAGQALKIIGEEIPHKLSQQVPLWTTTDVAHWTAQVGFGAYTERFEACQVDGDLLLRLTETELRDSIEMTCPITRKRFLRELRDLKISCDYTSCDPSMLGAWLRGDVGEEMAQYTYQMLHTGVDRPLLPSITDDHLTSDCSIDNGIHRMKILAKIEELRTLARSRSSMMYDSVDGAGPASISGSRAPIDVFISYRRSNGSQLASLLKVHLQLRGFTVFIDIERLRAGKFDESLLESVRQARNFIIVLTANALDRCMGDEERKDWVHKEITAAIESGINIIPLIDNFRWPSPETLPEDMRNVCYFNHVRWIHDYQDACVDKLERFIRGETNPLKPGMGPSATASNSCSTHGVRTESPCASPVLAPVSSSSSIPSSSSPSFPRANKSSSATAKGQNSDVTTMTSNFAGPNSPPYRRAQSLSAGHSVDIDDSPTTPK</sequence>
<protein>
    <recommendedName>
        <fullName evidence="3">ADP-ribosyl cyclase/cyclic ADP-ribose hydrolase</fullName>
        <ecNumber evidence="3">3.2.2.6</ecNumber>
    </recommendedName>
</protein>
<dbReference type="GO" id="GO:0035591">
    <property type="term" value="F:signaling adaptor activity"/>
    <property type="evidence" value="ECO:0007669"/>
    <property type="project" value="InterPro"/>
</dbReference>
<evidence type="ECO:0000259" key="12">
    <source>
        <dbReference type="PROSITE" id="PS50104"/>
    </source>
</evidence>
<dbReference type="PROSITE" id="PS50105">
    <property type="entry name" value="SAM_DOMAIN"/>
    <property type="match status" value="2"/>
</dbReference>
<dbReference type="GO" id="GO:0034128">
    <property type="term" value="P:negative regulation of MyD88-independent toll-like receptor signaling pathway"/>
    <property type="evidence" value="ECO:0007669"/>
    <property type="project" value="InterPro"/>
</dbReference>
<feature type="compositionally biased region" description="Polar residues" evidence="11">
    <location>
        <begin position="549"/>
        <end position="566"/>
    </location>
</feature>
<dbReference type="SUPFAM" id="SSF48371">
    <property type="entry name" value="ARM repeat"/>
    <property type="match status" value="1"/>
</dbReference>
<keyword evidence="6" id="KW-0677">Repeat</keyword>
<dbReference type="Gene3D" id="1.10.150.50">
    <property type="entry name" value="Transcription Factor, Ets-1"/>
    <property type="match status" value="2"/>
</dbReference>
<name>A0AAV4AQQ1_9GAST</name>
<evidence type="ECO:0000256" key="1">
    <source>
        <dbReference type="ARBA" id="ARBA00004496"/>
    </source>
</evidence>
<feature type="compositionally biased region" description="Polar residues" evidence="11">
    <location>
        <begin position="1182"/>
        <end position="1200"/>
    </location>
</feature>
<dbReference type="GO" id="GO:0048678">
    <property type="term" value="P:response to axon injury"/>
    <property type="evidence" value="ECO:0007669"/>
    <property type="project" value="InterPro"/>
</dbReference>
<evidence type="ECO:0000313" key="14">
    <source>
        <dbReference type="EMBL" id="GFO08649.1"/>
    </source>
</evidence>
<dbReference type="GO" id="GO:0007165">
    <property type="term" value="P:signal transduction"/>
    <property type="evidence" value="ECO:0007669"/>
    <property type="project" value="InterPro"/>
</dbReference>
<dbReference type="SMART" id="SM00454">
    <property type="entry name" value="SAM"/>
    <property type="match status" value="2"/>
</dbReference>
<dbReference type="InterPro" id="IPR001660">
    <property type="entry name" value="SAM"/>
</dbReference>
<dbReference type="InterPro" id="IPR000157">
    <property type="entry name" value="TIR_dom"/>
</dbReference>
<feature type="compositionally biased region" description="Polar residues" evidence="11">
    <location>
        <begin position="575"/>
        <end position="591"/>
    </location>
</feature>
<comment type="caution">
    <text evidence="14">The sequence shown here is derived from an EMBL/GenBank/DDBJ whole genome shotgun (WGS) entry which is preliminary data.</text>
</comment>
<organism evidence="14 15">
    <name type="scientific">Plakobranchus ocellatus</name>
    <dbReference type="NCBI Taxonomy" id="259542"/>
    <lineage>
        <taxon>Eukaryota</taxon>
        <taxon>Metazoa</taxon>
        <taxon>Spiralia</taxon>
        <taxon>Lophotrochozoa</taxon>
        <taxon>Mollusca</taxon>
        <taxon>Gastropoda</taxon>
        <taxon>Heterobranchia</taxon>
        <taxon>Euthyneura</taxon>
        <taxon>Panpulmonata</taxon>
        <taxon>Sacoglossa</taxon>
        <taxon>Placobranchoidea</taxon>
        <taxon>Plakobranchidae</taxon>
        <taxon>Plakobranchus</taxon>
    </lineage>
</organism>
<dbReference type="PANTHER" id="PTHR22998">
    <property type="entry name" value="SARM1"/>
    <property type="match status" value="1"/>
</dbReference>
<keyword evidence="15" id="KW-1185">Reference proteome</keyword>
<dbReference type="GO" id="GO:0045087">
    <property type="term" value="P:innate immune response"/>
    <property type="evidence" value="ECO:0007669"/>
    <property type="project" value="UniProtKB-KW"/>
</dbReference>
<evidence type="ECO:0000256" key="11">
    <source>
        <dbReference type="SAM" id="MobiDB-lite"/>
    </source>
</evidence>
<dbReference type="AlphaFoldDB" id="A0AAV4AQQ1"/>
<dbReference type="PROSITE" id="PS50104">
    <property type="entry name" value="TIR"/>
    <property type="match status" value="1"/>
</dbReference>
<evidence type="ECO:0000256" key="5">
    <source>
        <dbReference type="ARBA" id="ARBA00022588"/>
    </source>
</evidence>